<evidence type="ECO:0000313" key="3">
    <source>
        <dbReference type="Proteomes" id="UP000305948"/>
    </source>
</evidence>
<feature type="compositionally biased region" description="Polar residues" evidence="1">
    <location>
        <begin position="13"/>
        <end position="27"/>
    </location>
</feature>
<organism evidence="2 3">
    <name type="scientific">Heliocybe sulcata</name>
    <dbReference type="NCBI Taxonomy" id="5364"/>
    <lineage>
        <taxon>Eukaryota</taxon>
        <taxon>Fungi</taxon>
        <taxon>Dikarya</taxon>
        <taxon>Basidiomycota</taxon>
        <taxon>Agaricomycotina</taxon>
        <taxon>Agaricomycetes</taxon>
        <taxon>Gloeophyllales</taxon>
        <taxon>Gloeophyllaceae</taxon>
        <taxon>Heliocybe</taxon>
    </lineage>
</organism>
<gene>
    <name evidence="2" type="ORF">OE88DRAFT_1667613</name>
</gene>
<accession>A0A5C3MYJ2</accession>
<name>A0A5C3MYJ2_9AGAM</name>
<dbReference type="AlphaFoldDB" id="A0A5C3MYJ2"/>
<protein>
    <submittedName>
        <fullName evidence="2">Uncharacterized protein</fullName>
    </submittedName>
</protein>
<proteinExistence type="predicted"/>
<evidence type="ECO:0000313" key="2">
    <source>
        <dbReference type="EMBL" id="TFK46561.1"/>
    </source>
</evidence>
<evidence type="ECO:0000256" key="1">
    <source>
        <dbReference type="SAM" id="MobiDB-lite"/>
    </source>
</evidence>
<dbReference type="Proteomes" id="UP000305948">
    <property type="component" value="Unassembled WGS sequence"/>
</dbReference>
<keyword evidence="3" id="KW-1185">Reference proteome</keyword>
<dbReference type="EMBL" id="ML213529">
    <property type="protein sequence ID" value="TFK46561.1"/>
    <property type="molecule type" value="Genomic_DNA"/>
</dbReference>
<sequence>MRATVATVPSLRTGRTQTASSTSSGHDQSACCVFFLVPACIHRGRGILRSLFTPLPSRNAHN</sequence>
<feature type="region of interest" description="Disordered" evidence="1">
    <location>
        <begin position="1"/>
        <end position="27"/>
    </location>
</feature>
<reference evidence="2 3" key="1">
    <citation type="journal article" date="2019" name="Nat. Ecol. Evol.">
        <title>Megaphylogeny resolves global patterns of mushroom evolution.</title>
        <authorList>
            <person name="Varga T."/>
            <person name="Krizsan K."/>
            <person name="Foldi C."/>
            <person name="Dima B."/>
            <person name="Sanchez-Garcia M."/>
            <person name="Sanchez-Ramirez S."/>
            <person name="Szollosi G.J."/>
            <person name="Szarkandi J.G."/>
            <person name="Papp V."/>
            <person name="Albert L."/>
            <person name="Andreopoulos W."/>
            <person name="Angelini C."/>
            <person name="Antonin V."/>
            <person name="Barry K.W."/>
            <person name="Bougher N.L."/>
            <person name="Buchanan P."/>
            <person name="Buyck B."/>
            <person name="Bense V."/>
            <person name="Catcheside P."/>
            <person name="Chovatia M."/>
            <person name="Cooper J."/>
            <person name="Damon W."/>
            <person name="Desjardin D."/>
            <person name="Finy P."/>
            <person name="Geml J."/>
            <person name="Haridas S."/>
            <person name="Hughes K."/>
            <person name="Justo A."/>
            <person name="Karasinski D."/>
            <person name="Kautmanova I."/>
            <person name="Kiss B."/>
            <person name="Kocsube S."/>
            <person name="Kotiranta H."/>
            <person name="LaButti K.M."/>
            <person name="Lechner B.E."/>
            <person name="Liimatainen K."/>
            <person name="Lipzen A."/>
            <person name="Lukacs Z."/>
            <person name="Mihaltcheva S."/>
            <person name="Morgado L.N."/>
            <person name="Niskanen T."/>
            <person name="Noordeloos M.E."/>
            <person name="Ohm R.A."/>
            <person name="Ortiz-Santana B."/>
            <person name="Ovrebo C."/>
            <person name="Racz N."/>
            <person name="Riley R."/>
            <person name="Savchenko A."/>
            <person name="Shiryaev A."/>
            <person name="Soop K."/>
            <person name="Spirin V."/>
            <person name="Szebenyi C."/>
            <person name="Tomsovsky M."/>
            <person name="Tulloss R.E."/>
            <person name="Uehling J."/>
            <person name="Grigoriev I.V."/>
            <person name="Vagvolgyi C."/>
            <person name="Papp T."/>
            <person name="Martin F.M."/>
            <person name="Miettinen O."/>
            <person name="Hibbett D.S."/>
            <person name="Nagy L.G."/>
        </authorList>
    </citation>
    <scope>NUCLEOTIDE SEQUENCE [LARGE SCALE GENOMIC DNA]</scope>
    <source>
        <strain evidence="2 3">OMC1185</strain>
    </source>
</reference>